<dbReference type="Proteomes" id="UP000654947">
    <property type="component" value="Unassembled WGS sequence"/>
</dbReference>
<evidence type="ECO:0000313" key="2">
    <source>
        <dbReference type="EMBL" id="GHD35473.1"/>
    </source>
</evidence>
<sequence length="168" mass="18187">MSTSLLRSTRCGTDVPDTGSRDIGQAEMSRAGRSPQRVPTPLRTNRKTWFRSGAMRGSFRFRGWEGLRGAREVGREPGVSDTKISWMCGTGWRTPLRSCPDVPAGPDTRCSPGDVLIGGRFRRRGGSGLRNRRSTVGLRRRQGAPVRFVASGGLETSVTLLCGPGPGI</sequence>
<gene>
    <name evidence="2" type="ORF">GCM10007147_41950</name>
</gene>
<name>A0A918XKP0_9ACTN</name>
<dbReference type="AlphaFoldDB" id="A0A918XKP0"/>
<protein>
    <submittedName>
        <fullName evidence="2">Uncharacterized protein</fullName>
    </submittedName>
</protein>
<dbReference type="EMBL" id="BMXL01000034">
    <property type="protein sequence ID" value="GHD35473.1"/>
    <property type="molecule type" value="Genomic_DNA"/>
</dbReference>
<feature type="compositionally biased region" description="Polar residues" evidence="1">
    <location>
        <begin position="1"/>
        <end position="11"/>
    </location>
</feature>
<organism evidence="2 3">
    <name type="scientific">Nocardiopsis kunsanensis</name>
    <dbReference type="NCBI Taxonomy" id="141693"/>
    <lineage>
        <taxon>Bacteria</taxon>
        <taxon>Bacillati</taxon>
        <taxon>Actinomycetota</taxon>
        <taxon>Actinomycetes</taxon>
        <taxon>Streptosporangiales</taxon>
        <taxon>Nocardiopsidaceae</taxon>
        <taxon>Nocardiopsis</taxon>
    </lineage>
</organism>
<evidence type="ECO:0000256" key="1">
    <source>
        <dbReference type="SAM" id="MobiDB-lite"/>
    </source>
</evidence>
<reference evidence="2 3" key="1">
    <citation type="journal article" date="2014" name="Int. J. Syst. Evol. Microbiol.">
        <title>Complete genome sequence of Corynebacterium casei LMG S-19264T (=DSM 44701T), isolated from a smear-ripened cheese.</title>
        <authorList>
            <consortium name="US DOE Joint Genome Institute (JGI-PGF)"/>
            <person name="Walter F."/>
            <person name="Albersmeier A."/>
            <person name="Kalinowski J."/>
            <person name="Ruckert C."/>
        </authorList>
    </citation>
    <scope>NUCLEOTIDE SEQUENCE [LARGE SCALE GENOMIC DNA]</scope>
    <source>
        <strain evidence="2 3">KCTC 19473</strain>
    </source>
</reference>
<comment type="caution">
    <text evidence="2">The sequence shown here is derived from an EMBL/GenBank/DDBJ whole genome shotgun (WGS) entry which is preliminary data.</text>
</comment>
<evidence type="ECO:0000313" key="3">
    <source>
        <dbReference type="Proteomes" id="UP000654947"/>
    </source>
</evidence>
<feature type="region of interest" description="Disordered" evidence="1">
    <location>
        <begin position="1"/>
        <end position="41"/>
    </location>
</feature>
<keyword evidence="3" id="KW-1185">Reference proteome</keyword>
<accession>A0A918XKP0</accession>
<proteinExistence type="predicted"/>